<keyword evidence="1" id="KW-0285">Flavoprotein</keyword>
<gene>
    <name evidence="6" type="ORF">CcaverHIS019_0400090</name>
</gene>
<keyword evidence="3" id="KW-0560">Oxidoreductase</keyword>
<organism evidence="6 7">
    <name type="scientific">Cutaneotrichosporon cavernicola</name>
    <dbReference type="NCBI Taxonomy" id="279322"/>
    <lineage>
        <taxon>Eukaryota</taxon>
        <taxon>Fungi</taxon>
        <taxon>Dikarya</taxon>
        <taxon>Basidiomycota</taxon>
        <taxon>Agaricomycotina</taxon>
        <taxon>Tremellomycetes</taxon>
        <taxon>Trichosporonales</taxon>
        <taxon>Trichosporonaceae</taxon>
        <taxon>Cutaneotrichosporon</taxon>
    </lineage>
</organism>
<dbReference type="Pfam" id="PF01494">
    <property type="entry name" value="FAD_binding_3"/>
    <property type="match status" value="2"/>
</dbReference>
<dbReference type="Proteomes" id="UP001233271">
    <property type="component" value="Chromosome 4"/>
</dbReference>
<dbReference type="RefSeq" id="XP_060456454.1">
    <property type="nucleotide sequence ID" value="XM_060599796.1"/>
</dbReference>
<accession>A0AA48L3B4</accession>
<reference evidence="6" key="1">
    <citation type="journal article" date="2023" name="BMC Genomics">
        <title>Chromosome-level genome assemblies of Cutaneotrichosporon spp. (Trichosporonales, Basidiomycota) reveal imbalanced evolution between nucleotide sequences and chromosome synteny.</title>
        <authorList>
            <person name="Kobayashi Y."/>
            <person name="Kayamori A."/>
            <person name="Aoki K."/>
            <person name="Shiwa Y."/>
            <person name="Matsutani M."/>
            <person name="Fujita N."/>
            <person name="Sugita T."/>
            <person name="Iwasaki W."/>
            <person name="Tanaka N."/>
            <person name="Takashima M."/>
        </authorList>
    </citation>
    <scope>NUCLEOTIDE SEQUENCE</scope>
    <source>
        <strain evidence="6">HIS019</strain>
    </source>
</reference>
<name>A0AA48L3B4_9TREE</name>
<dbReference type="AlphaFoldDB" id="A0AA48L3B4"/>
<evidence type="ECO:0000256" key="4">
    <source>
        <dbReference type="ARBA" id="ARBA00023033"/>
    </source>
</evidence>
<evidence type="ECO:0000256" key="2">
    <source>
        <dbReference type="ARBA" id="ARBA00022827"/>
    </source>
</evidence>
<dbReference type="PANTHER" id="PTHR46972">
    <property type="entry name" value="MONOOXYGENASE ASQM-RELATED"/>
    <property type="match status" value="1"/>
</dbReference>
<keyword evidence="7" id="KW-1185">Reference proteome</keyword>
<dbReference type="KEGG" id="ccac:CcaHIS019_0400090"/>
<proteinExistence type="predicted"/>
<evidence type="ECO:0000313" key="6">
    <source>
        <dbReference type="EMBL" id="BEI91189.1"/>
    </source>
</evidence>
<evidence type="ECO:0000259" key="5">
    <source>
        <dbReference type="Pfam" id="PF01494"/>
    </source>
</evidence>
<dbReference type="SUPFAM" id="SSF51905">
    <property type="entry name" value="FAD/NAD(P)-binding domain"/>
    <property type="match status" value="1"/>
</dbReference>
<keyword evidence="4" id="KW-0503">Monooxygenase</keyword>
<protein>
    <recommendedName>
        <fullName evidence="5">FAD-binding domain-containing protein</fullName>
    </recommendedName>
</protein>
<feature type="domain" description="FAD-binding" evidence="5">
    <location>
        <begin position="9"/>
        <end position="169"/>
    </location>
</feature>
<dbReference type="InterPro" id="IPR002938">
    <property type="entry name" value="FAD-bd"/>
</dbReference>
<evidence type="ECO:0000256" key="3">
    <source>
        <dbReference type="ARBA" id="ARBA00023002"/>
    </source>
</evidence>
<dbReference type="EMBL" id="AP028215">
    <property type="protein sequence ID" value="BEI91189.1"/>
    <property type="molecule type" value="Genomic_DNA"/>
</dbReference>
<evidence type="ECO:0000313" key="7">
    <source>
        <dbReference type="Proteomes" id="UP001233271"/>
    </source>
</evidence>
<dbReference type="GO" id="GO:0004497">
    <property type="term" value="F:monooxygenase activity"/>
    <property type="evidence" value="ECO:0007669"/>
    <property type="project" value="UniProtKB-KW"/>
</dbReference>
<dbReference type="PRINTS" id="PR00420">
    <property type="entry name" value="RNGMNOXGNASE"/>
</dbReference>
<dbReference type="GO" id="GO:0071949">
    <property type="term" value="F:FAD binding"/>
    <property type="evidence" value="ECO:0007669"/>
    <property type="project" value="InterPro"/>
</dbReference>
<dbReference type="GeneID" id="85495059"/>
<dbReference type="InterPro" id="IPR036188">
    <property type="entry name" value="FAD/NAD-bd_sf"/>
</dbReference>
<evidence type="ECO:0000256" key="1">
    <source>
        <dbReference type="ARBA" id="ARBA00022630"/>
    </source>
</evidence>
<sequence>MTVPNNDKIAIVGAGPSGLAFAAILEKRGGFDYVIYDSCAEEVPPRGGCLDLHPGSGQRALREASVFEEFKKHGRYGEATIHRLFKHDGENMFNFGEGRDAPEIDRWALRKVLLSGVPKEKIHWGKGVAKTERDESGEVVLTFTDGSTAKGFKLVVGADGTWSKVRHLVTDAKPQYSGNLYLTTKINPTNPWYEKMKSLCQMGSMIAMGNGVHMFNSRQGDGHYRVDVGIPGPEDFGTCGIIPDFNDHDNIKKYLMSDDMFGPYSAELQDIIKNSEGPFRPWIMYYFPTERLNWETATGVTLIGDAAHVTTPFVGDGVNCAMRDSIMLADALGEMGVNDEALAAYEKKMFPFAIDVITRSLQSQAMFFEKESPKAFMENMSSGKALIGTTDHI</sequence>
<feature type="domain" description="FAD-binding" evidence="5">
    <location>
        <begin position="299"/>
        <end position="359"/>
    </location>
</feature>
<keyword evidence="2" id="KW-0274">FAD</keyword>
<dbReference type="PANTHER" id="PTHR46972:SF1">
    <property type="entry name" value="FAD DEPENDENT OXIDOREDUCTASE DOMAIN-CONTAINING PROTEIN"/>
    <property type="match status" value="1"/>
</dbReference>
<dbReference type="Gene3D" id="3.50.50.60">
    <property type="entry name" value="FAD/NAD(P)-binding domain"/>
    <property type="match status" value="1"/>
</dbReference>